<feature type="chain" id="PRO_5004989262" description="Transmembrane protein" evidence="2">
    <location>
        <begin position="20"/>
        <end position="85"/>
    </location>
</feature>
<dbReference type="EMBL" id="JATN01000191">
    <property type="protein sequence ID" value="EUC67660.1"/>
    <property type="molecule type" value="Genomic_DNA"/>
</dbReference>
<reference evidence="4" key="1">
    <citation type="journal article" date="2014" name="Genome Announc.">
        <title>Draft genome sequence of the plant-pathogenic soil fungus Rhizoctonia solani anastomosis group 3 strain Rhs1AP.</title>
        <authorList>
            <person name="Cubeta M.A."/>
            <person name="Thomas E."/>
            <person name="Dean R.A."/>
            <person name="Jabaji S."/>
            <person name="Neate S.M."/>
            <person name="Tavantzis S."/>
            <person name="Toda T."/>
            <person name="Vilgalys R."/>
            <person name="Bharathan N."/>
            <person name="Fedorova-Abrams N."/>
            <person name="Pakala S.B."/>
            <person name="Pakala S.M."/>
            <person name="Zafar N."/>
            <person name="Joardar V."/>
            <person name="Losada L."/>
            <person name="Nierman W.C."/>
        </authorList>
    </citation>
    <scope>NUCLEOTIDE SEQUENCE [LARGE SCALE GENOMIC DNA]</scope>
    <source>
        <strain evidence="4">AG-3</strain>
    </source>
</reference>
<proteinExistence type="predicted"/>
<organism evidence="3 4">
    <name type="scientific">Rhizoctonia solani AG-3 Rhs1AP</name>
    <dbReference type="NCBI Taxonomy" id="1086054"/>
    <lineage>
        <taxon>Eukaryota</taxon>
        <taxon>Fungi</taxon>
        <taxon>Dikarya</taxon>
        <taxon>Basidiomycota</taxon>
        <taxon>Agaricomycotina</taxon>
        <taxon>Agaricomycetes</taxon>
        <taxon>Cantharellales</taxon>
        <taxon>Ceratobasidiaceae</taxon>
        <taxon>Rhizoctonia</taxon>
    </lineage>
</organism>
<dbReference type="Proteomes" id="UP000030108">
    <property type="component" value="Unassembled WGS sequence"/>
</dbReference>
<accession>X8JUR3</accession>
<protein>
    <recommendedName>
        <fullName evidence="5">Transmembrane protein</fullName>
    </recommendedName>
</protein>
<evidence type="ECO:0000256" key="2">
    <source>
        <dbReference type="SAM" id="SignalP"/>
    </source>
</evidence>
<feature type="signal peptide" evidence="2">
    <location>
        <begin position="1"/>
        <end position="19"/>
    </location>
</feature>
<keyword evidence="2" id="KW-0732">Signal</keyword>
<name>X8JUR3_9AGAM</name>
<comment type="caution">
    <text evidence="3">The sequence shown here is derived from an EMBL/GenBank/DDBJ whole genome shotgun (WGS) entry which is preliminary data.</text>
</comment>
<evidence type="ECO:0000313" key="4">
    <source>
        <dbReference type="Proteomes" id="UP000030108"/>
    </source>
</evidence>
<evidence type="ECO:0000313" key="3">
    <source>
        <dbReference type="EMBL" id="EUC67660.1"/>
    </source>
</evidence>
<feature type="compositionally biased region" description="Pro residues" evidence="1">
    <location>
        <begin position="31"/>
        <end position="42"/>
    </location>
</feature>
<feature type="region of interest" description="Disordered" evidence="1">
    <location>
        <begin position="20"/>
        <end position="44"/>
    </location>
</feature>
<dbReference type="AlphaFoldDB" id="X8JUR3"/>
<gene>
    <name evidence="3" type="ORF">RSOL_519870</name>
</gene>
<evidence type="ECO:0008006" key="5">
    <source>
        <dbReference type="Google" id="ProtNLM"/>
    </source>
</evidence>
<sequence length="85" mass="8658">MRLSALLTVLAAVALPVLADYKPPYGGKPPYGKPPHGKPTPTLPCHSTPTPSPTCAAPGQPCELPNPGACCNLTCINANPQPTCA</sequence>
<feature type="non-terminal residue" evidence="3">
    <location>
        <position position="85"/>
    </location>
</feature>
<evidence type="ECO:0000256" key="1">
    <source>
        <dbReference type="SAM" id="MobiDB-lite"/>
    </source>
</evidence>
<feature type="compositionally biased region" description="Low complexity" evidence="1">
    <location>
        <begin position="20"/>
        <end position="30"/>
    </location>
</feature>